<accession>A0A9D2B6V2</accession>
<organism evidence="3 4">
    <name type="scientific">Candidatus Anaerotruncus excrementipullorum</name>
    <dbReference type="NCBI Taxonomy" id="2838465"/>
    <lineage>
        <taxon>Bacteria</taxon>
        <taxon>Bacillati</taxon>
        <taxon>Bacillota</taxon>
        <taxon>Clostridia</taxon>
        <taxon>Eubacteriales</taxon>
        <taxon>Oscillospiraceae</taxon>
        <taxon>Anaerotruncus</taxon>
    </lineage>
</organism>
<sequence length="214" mass="23759">MTDTLPLEFLSQLAKGLALQFGPQCEVVVHDLCSQDLDHSIVAIENGHVSHRKLGDGPSQVVLEALQGDRSQLEDRFCYLTKTQDGKVLKSSTIYIRNQQGEAIGILSINFDISNLLLLENALHGLTAAEQSQEPEKILPSVNELLDELIEQSVRNVGKPVELMKKEDKIKAIQFLSKTGAFLITKSGDKVSQYFGISKYTLYSYIDAKPRAKK</sequence>
<comment type="caution">
    <text evidence="3">The sequence shown here is derived from an EMBL/GenBank/DDBJ whole genome shotgun (WGS) entry which is preliminary data.</text>
</comment>
<gene>
    <name evidence="3" type="ORF">H9736_02420</name>
</gene>
<dbReference type="Proteomes" id="UP000886800">
    <property type="component" value="Unassembled WGS sequence"/>
</dbReference>
<protein>
    <submittedName>
        <fullName evidence="3">Helix-turn-helix transcriptional regulator</fullName>
    </submittedName>
</protein>
<dbReference type="InterPro" id="IPR039446">
    <property type="entry name" value="DauR-like"/>
</dbReference>
<evidence type="ECO:0000313" key="4">
    <source>
        <dbReference type="Proteomes" id="UP000886800"/>
    </source>
</evidence>
<dbReference type="InterPro" id="IPR013559">
    <property type="entry name" value="YheO"/>
</dbReference>
<dbReference type="InterPro" id="IPR039445">
    <property type="entry name" value="DauR-like_HTH"/>
</dbReference>
<dbReference type="PANTHER" id="PTHR35568">
    <property type="entry name" value="TRANSCRIPTIONAL REGULATOR DAUR"/>
    <property type="match status" value="1"/>
</dbReference>
<dbReference type="Pfam" id="PF13309">
    <property type="entry name" value="HTH_22"/>
    <property type="match status" value="1"/>
</dbReference>
<dbReference type="AlphaFoldDB" id="A0A9D2B6V2"/>
<dbReference type="PANTHER" id="PTHR35568:SF1">
    <property type="entry name" value="TRANSCRIPTIONAL REGULATOR DAUR"/>
    <property type="match status" value="1"/>
</dbReference>
<reference evidence="3" key="2">
    <citation type="submission" date="2021-04" db="EMBL/GenBank/DDBJ databases">
        <authorList>
            <person name="Gilroy R."/>
        </authorList>
    </citation>
    <scope>NUCLEOTIDE SEQUENCE</scope>
    <source>
        <strain evidence="3">CHK188-5543</strain>
    </source>
</reference>
<evidence type="ECO:0000259" key="1">
    <source>
        <dbReference type="Pfam" id="PF08348"/>
    </source>
</evidence>
<evidence type="ECO:0000313" key="3">
    <source>
        <dbReference type="EMBL" id="HIX65083.1"/>
    </source>
</evidence>
<reference evidence="3" key="1">
    <citation type="journal article" date="2021" name="PeerJ">
        <title>Extensive microbial diversity within the chicken gut microbiome revealed by metagenomics and culture.</title>
        <authorList>
            <person name="Gilroy R."/>
            <person name="Ravi A."/>
            <person name="Getino M."/>
            <person name="Pursley I."/>
            <person name="Horton D.L."/>
            <person name="Alikhan N.F."/>
            <person name="Baker D."/>
            <person name="Gharbi K."/>
            <person name="Hall N."/>
            <person name="Watson M."/>
            <person name="Adriaenssens E.M."/>
            <person name="Foster-Nyarko E."/>
            <person name="Jarju S."/>
            <person name="Secka A."/>
            <person name="Antonio M."/>
            <person name="Oren A."/>
            <person name="Chaudhuri R.R."/>
            <person name="La Ragione R."/>
            <person name="Hildebrand F."/>
            <person name="Pallen M.J."/>
        </authorList>
    </citation>
    <scope>NUCLEOTIDE SEQUENCE</scope>
    <source>
        <strain evidence="3">CHK188-5543</strain>
    </source>
</reference>
<feature type="domain" description="Transcriptional regulator DauR-like HTH" evidence="2">
    <location>
        <begin position="145"/>
        <end position="207"/>
    </location>
</feature>
<evidence type="ECO:0000259" key="2">
    <source>
        <dbReference type="Pfam" id="PF13309"/>
    </source>
</evidence>
<dbReference type="Pfam" id="PF08348">
    <property type="entry name" value="PAS_6"/>
    <property type="match status" value="1"/>
</dbReference>
<dbReference type="EMBL" id="DXES01000050">
    <property type="protein sequence ID" value="HIX65083.1"/>
    <property type="molecule type" value="Genomic_DNA"/>
</dbReference>
<name>A0A9D2B6V2_9FIRM</name>
<proteinExistence type="predicted"/>
<feature type="domain" description="YheO-like" evidence="1">
    <location>
        <begin position="7"/>
        <end position="120"/>
    </location>
</feature>